<accession>A0ABW5D3X1</accession>
<dbReference type="Gene3D" id="2.60.120.560">
    <property type="entry name" value="Exo-inulinase, domain 1"/>
    <property type="match status" value="1"/>
</dbReference>
<evidence type="ECO:0000256" key="1">
    <source>
        <dbReference type="SAM" id="SignalP"/>
    </source>
</evidence>
<evidence type="ECO:0000313" key="3">
    <source>
        <dbReference type="EMBL" id="MFD2255394.1"/>
    </source>
</evidence>
<proteinExistence type="predicted"/>
<protein>
    <submittedName>
        <fullName evidence="3">DUF1080 domain-containing protein</fullName>
    </submittedName>
</protein>
<keyword evidence="1" id="KW-0732">Signal</keyword>
<comment type="caution">
    <text evidence="3">The sequence shown here is derived from an EMBL/GenBank/DDBJ whole genome shotgun (WGS) entry which is preliminary data.</text>
</comment>
<evidence type="ECO:0000313" key="4">
    <source>
        <dbReference type="Proteomes" id="UP001597375"/>
    </source>
</evidence>
<evidence type="ECO:0000259" key="2">
    <source>
        <dbReference type="Pfam" id="PF06439"/>
    </source>
</evidence>
<name>A0ABW5D3X1_9BACT</name>
<dbReference type="Pfam" id="PF06439">
    <property type="entry name" value="3keto-disac_hyd"/>
    <property type="match status" value="1"/>
</dbReference>
<sequence>MKLKTLALLLVSAVFANAAPEPLFDGKTLDGWKVEGADYWQAKDGVIVGQSDEKKQGSILWTTAEYKDFVLETDFRFEGDVDSGIFLRSHNEQIQIGVSRSQKRDLTGSPYIGSKKGYPQEAQGVAELLKDGEWNHFKITVKGNVYTVELNGTEVCEYVSDSAKKLEGPIGLQIHAGVVMGVDFRNITLSSL</sequence>
<feature type="signal peptide" evidence="1">
    <location>
        <begin position="1"/>
        <end position="18"/>
    </location>
</feature>
<keyword evidence="4" id="KW-1185">Reference proteome</keyword>
<reference evidence="4" key="1">
    <citation type="journal article" date="2019" name="Int. J. Syst. Evol. Microbiol.">
        <title>The Global Catalogue of Microorganisms (GCM) 10K type strain sequencing project: providing services to taxonomists for standard genome sequencing and annotation.</title>
        <authorList>
            <consortium name="The Broad Institute Genomics Platform"/>
            <consortium name="The Broad Institute Genome Sequencing Center for Infectious Disease"/>
            <person name="Wu L."/>
            <person name="Ma J."/>
        </authorList>
    </citation>
    <scope>NUCLEOTIDE SEQUENCE [LARGE SCALE GENOMIC DNA]</scope>
    <source>
        <strain evidence="4">CGMCC 4.7106</strain>
    </source>
</reference>
<feature type="domain" description="3-keto-alpha-glucoside-1,2-lyase/3-keto-2-hydroxy-glucal hydratase" evidence="2">
    <location>
        <begin position="21"/>
        <end position="189"/>
    </location>
</feature>
<organism evidence="3 4">
    <name type="scientific">Luteolibacter algae</name>
    <dbReference type="NCBI Taxonomy" id="454151"/>
    <lineage>
        <taxon>Bacteria</taxon>
        <taxon>Pseudomonadati</taxon>
        <taxon>Verrucomicrobiota</taxon>
        <taxon>Verrucomicrobiia</taxon>
        <taxon>Verrucomicrobiales</taxon>
        <taxon>Verrucomicrobiaceae</taxon>
        <taxon>Luteolibacter</taxon>
    </lineage>
</organism>
<dbReference type="EMBL" id="JBHUIT010000002">
    <property type="protein sequence ID" value="MFD2255394.1"/>
    <property type="molecule type" value="Genomic_DNA"/>
</dbReference>
<dbReference type="InterPro" id="IPR010496">
    <property type="entry name" value="AL/BT2_dom"/>
</dbReference>
<gene>
    <name evidence="3" type="ORF">ACFSSA_01785</name>
</gene>
<feature type="chain" id="PRO_5047384061" evidence="1">
    <location>
        <begin position="19"/>
        <end position="192"/>
    </location>
</feature>
<dbReference type="RefSeq" id="WP_386818053.1">
    <property type="nucleotide sequence ID" value="NZ_JBHUIT010000002.1"/>
</dbReference>
<dbReference type="Proteomes" id="UP001597375">
    <property type="component" value="Unassembled WGS sequence"/>
</dbReference>